<name>A0A269XMT3_9PROT</name>
<keyword evidence="2" id="KW-1185">Reference proteome</keyword>
<proteinExistence type="predicted"/>
<comment type="caution">
    <text evidence="1">The sequence shown here is derived from an EMBL/GenBank/DDBJ whole genome shotgun (WGS) entry which is preliminary data.</text>
</comment>
<organism evidence="1 2">
    <name type="scientific">Acetobacter fabarum</name>
    <dbReference type="NCBI Taxonomy" id="483199"/>
    <lineage>
        <taxon>Bacteria</taxon>
        <taxon>Pseudomonadati</taxon>
        <taxon>Pseudomonadota</taxon>
        <taxon>Alphaproteobacteria</taxon>
        <taxon>Acetobacterales</taxon>
        <taxon>Acetobacteraceae</taxon>
        <taxon>Acetobacter</taxon>
    </lineage>
</organism>
<dbReference type="Proteomes" id="UP000216151">
    <property type="component" value="Unassembled WGS sequence"/>
</dbReference>
<dbReference type="AlphaFoldDB" id="A0A269XMT3"/>
<accession>A0A269XMT3</accession>
<evidence type="ECO:0000313" key="1">
    <source>
        <dbReference type="EMBL" id="PAK74684.1"/>
    </source>
</evidence>
<reference evidence="1 2" key="1">
    <citation type="submission" date="2017-04" db="EMBL/GenBank/DDBJ databases">
        <title>Kefir bacterial isolates.</title>
        <authorList>
            <person name="Kim Y."/>
            <person name="Blasche S."/>
            <person name="Patil K.R."/>
        </authorList>
    </citation>
    <scope>NUCLEOTIDE SEQUENCE [LARGE SCALE GENOMIC DNA]</scope>
    <source>
        <strain evidence="1 2">KR</strain>
    </source>
</reference>
<sequence length="88" mass="10088">MVLDYPDVDPAGQEMDDIFKKMSDNSPNNADGGAIWSTYQFYLMEKGRNFIDAWLASGDDRLFGQKLIDIFNAHNVGFDKHAFYPVKY</sequence>
<dbReference type="EMBL" id="NCXK01000084">
    <property type="protein sequence ID" value="PAK74684.1"/>
    <property type="molecule type" value="Genomic_DNA"/>
</dbReference>
<protein>
    <submittedName>
        <fullName evidence="1">Uncharacterized protein</fullName>
    </submittedName>
</protein>
<dbReference type="OrthoDB" id="9925262at2"/>
<evidence type="ECO:0000313" key="2">
    <source>
        <dbReference type="Proteomes" id="UP000216151"/>
    </source>
</evidence>
<gene>
    <name evidence="1" type="ORF">B8X00_14070</name>
</gene>